<dbReference type="EMBL" id="CAEZXM010000181">
    <property type="protein sequence ID" value="CAB4696586.1"/>
    <property type="molecule type" value="Genomic_DNA"/>
</dbReference>
<organism evidence="2">
    <name type="scientific">freshwater metagenome</name>
    <dbReference type="NCBI Taxonomy" id="449393"/>
    <lineage>
        <taxon>unclassified sequences</taxon>
        <taxon>metagenomes</taxon>
        <taxon>ecological metagenomes</taxon>
    </lineage>
</organism>
<evidence type="ECO:0000313" key="2">
    <source>
        <dbReference type="EMBL" id="CAB4696586.1"/>
    </source>
</evidence>
<proteinExistence type="predicted"/>
<gene>
    <name evidence="2" type="ORF">UFOPK2366_01035</name>
</gene>
<protein>
    <submittedName>
        <fullName evidence="2">Unannotated protein</fullName>
    </submittedName>
</protein>
<accession>A0A6J6PD78</accession>
<feature type="region of interest" description="Disordered" evidence="1">
    <location>
        <begin position="1"/>
        <end position="60"/>
    </location>
</feature>
<name>A0A6J6PD78_9ZZZZ</name>
<reference evidence="2" key="1">
    <citation type="submission" date="2020-05" db="EMBL/GenBank/DDBJ databases">
        <authorList>
            <person name="Chiriac C."/>
            <person name="Salcher M."/>
            <person name="Ghai R."/>
            <person name="Kavagutti S V."/>
        </authorList>
    </citation>
    <scope>NUCLEOTIDE SEQUENCE</scope>
</reference>
<evidence type="ECO:0000256" key="1">
    <source>
        <dbReference type="SAM" id="MobiDB-lite"/>
    </source>
</evidence>
<feature type="compositionally biased region" description="Polar residues" evidence="1">
    <location>
        <begin position="1"/>
        <end position="23"/>
    </location>
</feature>
<sequence>MVPTETPATASTNTFGRNASAMTARTPDQLARRAAPSFEAMPPLPRLVPVEPAETESKGSSAATLLINVASGFVRGSAVYKPGMSVSRTSTSALTL</sequence>
<dbReference type="AlphaFoldDB" id="A0A6J6PD78"/>